<protein>
    <submittedName>
        <fullName evidence="1">Uncharacterized protein</fullName>
    </submittedName>
</protein>
<organism evidence="1 2">
    <name type="scientific">Adhaeribacter aerolatus</name>
    <dbReference type="NCBI Taxonomy" id="670289"/>
    <lineage>
        <taxon>Bacteria</taxon>
        <taxon>Pseudomonadati</taxon>
        <taxon>Bacteroidota</taxon>
        <taxon>Cytophagia</taxon>
        <taxon>Cytophagales</taxon>
        <taxon>Hymenobacteraceae</taxon>
        <taxon>Adhaeribacter</taxon>
    </lineage>
</organism>
<proteinExistence type="predicted"/>
<dbReference type="AlphaFoldDB" id="A0A512B2X4"/>
<reference evidence="1 2" key="1">
    <citation type="submission" date="2019-07" db="EMBL/GenBank/DDBJ databases">
        <title>Whole genome shotgun sequence of Adhaeribacter aerolatus NBRC 106133.</title>
        <authorList>
            <person name="Hosoyama A."/>
            <person name="Uohara A."/>
            <person name="Ohji S."/>
            <person name="Ichikawa N."/>
        </authorList>
    </citation>
    <scope>NUCLEOTIDE SEQUENCE [LARGE SCALE GENOMIC DNA]</scope>
    <source>
        <strain evidence="1 2">NBRC 106133</strain>
    </source>
</reference>
<evidence type="ECO:0000313" key="1">
    <source>
        <dbReference type="EMBL" id="GEO06127.1"/>
    </source>
</evidence>
<dbReference type="Proteomes" id="UP000321532">
    <property type="component" value="Unassembled WGS sequence"/>
</dbReference>
<name>A0A512B2X4_9BACT</name>
<accession>A0A512B2X4</accession>
<comment type="caution">
    <text evidence="1">The sequence shown here is derived from an EMBL/GenBank/DDBJ whole genome shotgun (WGS) entry which is preliminary data.</text>
</comment>
<dbReference type="EMBL" id="BJYS01000031">
    <property type="protein sequence ID" value="GEO06127.1"/>
    <property type="molecule type" value="Genomic_DNA"/>
</dbReference>
<sequence>MKRAKFISTVLALFPLGIITSLKAFGKRTEKGFKVAAGESRFGEQFRMKGVTLNVLDLKVSAKDTNGALAIFE</sequence>
<gene>
    <name evidence="1" type="ORF">AAE02nite_37910</name>
</gene>
<keyword evidence="2" id="KW-1185">Reference proteome</keyword>
<dbReference type="RefSeq" id="WP_246151158.1">
    <property type="nucleotide sequence ID" value="NZ_BJYS01000031.1"/>
</dbReference>
<evidence type="ECO:0000313" key="2">
    <source>
        <dbReference type="Proteomes" id="UP000321532"/>
    </source>
</evidence>